<keyword evidence="5" id="KW-1185">Reference proteome</keyword>
<comment type="caution">
    <text evidence="4">The sequence shown here is derived from an EMBL/GenBank/DDBJ whole genome shotgun (WGS) entry which is preliminary data.</text>
</comment>
<dbReference type="SMART" id="SM00460">
    <property type="entry name" value="TGc"/>
    <property type="match status" value="1"/>
</dbReference>
<evidence type="ECO:0000313" key="4">
    <source>
        <dbReference type="EMBL" id="GAA4094538.1"/>
    </source>
</evidence>
<keyword evidence="2" id="KW-0812">Transmembrane</keyword>
<accession>A0ABP7WRB8</accession>
<dbReference type="PANTHER" id="PTHR42736:SF1">
    <property type="entry name" value="PROTEIN-GLUTAMINE GAMMA-GLUTAMYLTRANSFERASE"/>
    <property type="match status" value="1"/>
</dbReference>
<dbReference type="SUPFAM" id="SSF54001">
    <property type="entry name" value="Cysteine proteinases"/>
    <property type="match status" value="1"/>
</dbReference>
<gene>
    <name evidence="4" type="ORF">GCM10022214_66520</name>
</gene>
<protein>
    <submittedName>
        <fullName evidence="4">DUF3488 and transglutaminase-like domain-containing protein</fullName>
    </submittedName>
</protein>
<feature type="transmembrane region" description="Helical" evidence="2">
    <location>
        <begin position="112"/>
        <end position="130"/>
    </location>
</feature>
<dbReference type="Pfam" id="PF01841">
    <property type="entry name" value="Transglut_core"/>
    <property type="match status" value="1"/>
</dbReference>
<dbReference type="InterPro" id="IPR038765">
    <property type="entry name" value="Papain-like_cys_pep_sf"/>
</dbReference>
<reference evidence="5" key="1">
    <citation type="journal article" date="2019" name="Int. J. Syst. Evol. Microbiol.">
        <title>The Global Catalogue of Microorganisms (GCM) 10K type strain sequencing project: providing services to taxonomists for standard genome sequencing and annotation.</title>
        <authorList>
            <consortium name="The Broad Institute Genomics Platform"/>
            <consortium name="The Broad Institute Genome Sequencing Center for Infectious Disease"/>
            <person name="Wu L."/>
            <person name="Ma J."/>
        </authorList>
    </citation>
    <scope>NUCLEOTIDE SEQUENCE [LARGE SCALE GENOMIC DNA]</scope>
    <source>
        <strain evidence="5">JCM 16702</strain>
    </source>
</reference>
<evidence type="ECO:0000313" key="5">
    <source>
        <dbReference type="Proteomes" id="UP001500683"/>
    </source>
</evidence>
<keyword evidence="2" id="KW-1133">Transmembrane helix</keyword>
<name>A0ABP7WRB8_9ACTN</name>
<dbReference type="Gene3D" id="3.10.620.30">
    <property type="match status" value="1"/>
</dbReference>
<proteinExistence type="predicted"/>
<feature type="transmembrane region" description="Helical" evidence="2">
    <location>
        <begin position="615"/>
        <end position="634"/>
    </location>
</feature>
<dbReference type="Pfam" id="PF13559">
    <property type="entry name" value="DUF4129"/>
    <property type="match status" value="1"/>
</dbReference>
<feature type="domain" description="Transglutaminase-like" evidence="3">
    <location>
        <begin position="471"/>
        <end position="541"/>
    </location>
</feature>
<dbReference type="InterPro" id="IPR021878">
    <property type="entry name" value="TgpA_N"/>
</dbReference>
<dbReference type="PANTHER" id="PTHR42736">
    <property type="entry name" value="PROTEIN-GLUTAMINE GAMMA-GLUTAMYLTRANSFERASE"/>
    <property type="match status" value="1"/>
</dbReference>
<evidence type="ECO:0000259" key="3">
    <source>
        <dbReference type="SMART" id="SM00460"/>
    </source>
</evidence>
<feature type="transmembrane region" description="Helical" evidence="2">
    <location>
        <begin position="212"/>
        <end position="230"/>
    </location>
</feature>
<keyword evidence="2" id="KW-0472">Membrane</keyword>
<feature type="transmembrane region" description="Helical" evidence="2">
    <location>
        <begin position="25"/>
        <end position="43"/>
    </location>
</feature>
<feature type="transmembrane region" description="Helical" evidence="2">
    <location>
        <begin position="50"/>
        <end position="67"/>
    </location>
</feature>
<organism evidence="4 5">
    <name type="scientific">Actinomadura miaoliensis</name>
    <dbReference type="NCBI Taxonomy" id="430685"/>
    <lineage>
        <taxon>Bacteria</taxon>
        <taxon>Bacillati</taxon>
        <taxon>Actinomycetota</taxon>
        <taxon>Actinomycetes</taxon>
        <taxon>Streptosporangiales</taxon>
        <taxon>Thermomonosporaceae</taxon>
        <taxon>Actinomadura</taxon>
    </lineage>
</organism>
<dbReference type="Pfam" id="PF11992">
    <property type="entry name" value="TgpA_N"/>
    <property type="match status" value="1"/>
</dbReference>
<evidence type="ECO:0000256" key="1">
    <source>
        <dbReference type="SAM" id="MobiDB-lite"/>
    </source>
</evidence>
<dbReference type="InterPro" id="IPR052901">
    <property type="entry name" value="Bact_TGase-like"/>
</dbReference>
<sequence length="798" mass="85059">MTIMAALAALAGSVALYPLFSGRGWFGSGLGAVAVVAVAGLLTRHFRWPAVFGAVGGLAALHLYLTARFTASEAFLGVVPTPESLRRLGDLMREGWDAANQYAAPVPPVPGIMLLAVAGIGLVAVLVDLLAVRLRRAAPAGLPLLAMYSVPAAVREDSVSWVAFGVGALGYLALLAADNHEQVGGWGHVVFRSPNAPARPDTGAMAAAGRRIGVAAVAVAVLVPAVTPGIHSRGMFGMGSGGGRGGTQTVTTPDPLVSLKRELTRPDDLLVLRYRSDDSDRPDYLRLYSLDRFDGDRWTYSSLQSTARDRLSDRRLPEPPGLSAVPTRQVTTRITVRRQVRNLSFLPAPYAPSRVSIEGDWRVHVPSLMIYSLRDSAGGRSYTVTSTRARPTASQLRVAGRTPTDLYNRYTFVPDRIPREVRRLAHEVTAGAATAYDQAVMLQRWFTQNGGFQYDLTAQPPQRGSDLVDFLINNKRGYCEQFAASMALLARVLGIPARVAMGYTPGTQVTPGVWEVRTRDAHAWPELYFEGAGWVRFEPTPSGAAGQGTAATPDYSEPTVSSNAGSTQEQDTSAPETSPETSDSASPSATARRQDDLGADAGTDGGQSGGDGAPIGWIVGVLLALLLLAAPMAARHVTRRVRWASVAPRSGGAGGASPDPGEAAHTAWREMRADALDHGLEWRPSDTPRAAARRLGELLELDAPATQALGRIAHAEELARYAPSRPQTPPETLRADVRTVREAIAASVGRRARLRARLLPASTMGSVRSVTRAAGGRLADAVSRAEALTRRLLPRRPR</sequence>
<dbReference type="Proteomes" id="UP001500683">
    <property type="component" value="Unassembled WGS sequence"/>
</dbReference>
<dbReference type="InterPro" id="IPR002931">
    <property type="entry name" value="Transglutaminase-like"/>
</dbReference>
<dbReference type="InterPro" id="IPR025403">
    <property type="entry name" value="TgpA-like_C"/>
</dbReference>
<dbReference type="EMBL" id="BAAAZG010000051">
    <property type="protein sequence ID" value="GAA4094538.1"/>
    <property type="molecule type" value="Genomic_DNA"/>
</dbReference>
<feature type="region of interest" description="Disordered" evidence="1">
    <location>
        <begin position="539"/>
        <end position="610"/>
    </location>
</feature>
<evidence type="ECO:0000256" key="2">
    <source>
        <dbReference type="SAM" id="Phobius"/>
    </source>
</evidence>
<feature type="compositionally biased region" description="Polar residues" evidence="1">
    <location>
        <begin position="558"/>
        <end position="591"/>
    </location>
</feature>